<evidence type="ECO:0000256" key="3">
    <source>
        <dbReference type="ARBA" id="ARBA00023125"/>
    </source>
</evidence>
<dbReference type="Pfam" id="PF00356">
    <property type="entry name" value="LacI"/>
    <property type="match status" value="1"/>
</dbReference>
<dbReference type="Gene3D" id="3.40.50.2300">
    <property type="match status" value="2"/>
</dbReference>
<evidence type="ECO:0000256" key="1">
    <source>
        <dbReference type="ARBA" id="ARBA00022491"/>
    </source>
</evidence>
<dbReference type="GO" id="GO:0000976">
    <property type="term" value="F:transcription cis-regulatory region binding"/>
    <property type="evidence" value="ECO:0007669"/>
    <property type="project" value="TreeGrafter"/>
</dbReference>
<evidence type="ECO:0000313" key="6">
    <source>
        <dbReference type="EMBL" id="TSJ79276.1"/>
    </source>
</evidence>
<dbReference type="OrthoDB" id="192677at2"/>
<dbReference type="InterPro" id="IPR000843">
    <property type="entry name" value="HTH_LacI"/>
</dbReference>
<dbReference type="GO" id="GO:0003700">
    <property type="term" value="F:DNA-binding transcription factor activity"/>
    <property type="evidence" value="ECO:0007669"/>
    <property type="project" value="TreeGrafter"/>
</dbReference>
<keyword evidence="3" id="KW-0238">DNA-binding</keyword>
<keyword evidence="4" id="KW-0804">Transcription</keyword>
<dbReference type="InterPro" id="IPR010982">
    <property type="entry name" value="Lambda_DNA-bd_dom_sf"/>
</dbReference>
<gene>
    <name evidence="6" type="ORF">FPL22_08285</name>
</gene>
<dbReference type="Gene3D" id="1.10.260.40">
    <property type="entry name" value="lambda repressor-like DNA-binding domains"/>
    <property type="match status" value="1"/>
</dbReference>
<proteinExistence type="predicted"/>
<dbReference type="CDD" id="cd01392">
    <property type="entry name" value="HTH_LacI"/>
    <property type="match status" value="1"/>
</dbReference>
<evidence type="ECO:0000256" key="4">
    <source>
        <dbReference type="ARBA" id="ARBA00023163"/>
    </source>
</evidence>
<evidence type="ECO:0000256" key="2">
    <source>
        <dbReference type="ARBA" id="ARBA00023015"/>
    </source>
</evidence>
<keyword evidence="7" id="KW-1185">Reference proteome</keyword>
<comment type="caution">
    <text evidence="6">The sequence shown here is derived from an EMBL/GenBank/DDBJ whole genome shotgun (WGS) entry which is preliminary data.</text>
</comment>
<dbReference type="RefSeq" id="WP_144229656.1">
    <property type="nucleotide sequence ID" value="NZ_CBCRVV010000020.1"/>
</dbReference>
<dbReference type="SUPFAM" id="SSF53822">
    <property type="entry name" value="Periplasmic binding protein-like I"/>
    <property type="match status" value="1"/>
</dbReference>
<accession>A0A556QRL0</accession>
<dbReference type="PANTHER" id="PTHR30146:SF148">
    <property type="entry name" value="HTH-TYPE TRANSCRIPTIONAL REPRESSOR PURR-RELATED"/>
    <property type="match status" value="1"/>
</dbReference>
<protein>
    <submittedName>
        <fullName evidence="6">LacI family transcriptional regulator</fullName>
    </submittedName>
</protein>
<dbReference type="AlphaFoldDB" id="A0A556QRL0"/>
<dbReference type="SUPFAM" id="SSF47413">
    <property type="entry name" value="lambda repressor-like DNA-binding domains"/>
    <property type="match status" value="1"/>
</dbReference>
<dbReference type="PROSITE" id="PS50932">
    <property type="entry name" value="HTH_LACI_2"/>
    <property type="match status" value="1"/>
</dbReference>
<organism evidence="6 7">
    <name type="scientific">Rariglobus hedericola</name>
    <dbReference type="NCBI Taxonomy" id="2597822"/>
    <lineage>
        <taxon>Bacteria</taxon>
        <taxon>Pseudomonadati</taxon>
        <taxon>Verrucomicrobiota</taxon>
        <taxon>Opitutia</taxon>
        <taxon>Opitutales</taxon>
        <taxon>Opitutaceae</taxon>
        <taxon>Rariglobus</taxon>
    </lineage>
</organism>
<dbReference type="Proteomes" id="UP000315648">
    <property type="component" value="Unassembled WGS sequence"/>
</dbReference>
<dbReference type="InterPro" id="IPR028082">
    <property type="entry name" value="Peripla_BP_I"/>
</dbReference>
<dbReference type="SMART" id="SM00354">
    <property type="entry name" value="HTH_LACI"/>
    <property type="match status" value="1"/>
</dbReference>
<reference evidence="6 7" key="1">
    <citation type="submission" date="2019-07" db="EMBL/GenBank/DDBJ databases">
        <title>Description of 53C-WASEF.</title>
        <authorList>
            <person name="Pitt A."/>
            <person name="Hahn M.W."/>
        </authorList>
    </citation>
    <scope>NUCLEOTIDE SEQUENCE [LARGE SCALE GENOMIC DNA]</scope>
    <source>
        <strain evidence="6 7">53C-WASEF</strain>
    </source>
</reference>
<evidence type="ECO:0000313" key="7">
    <source>
        <dbReference type="Proteomes" id="UP000315648"/>
    </source>
</evidence>
<dbReference type="InterPro" id="IPR046335">
    <property type="entry name" value="LacI/GalR-like_sensor"/>
</dbReference>
<feature type="domain" description="HTH lacI-type" evidence="5">
    <location>
        <begin position="10"/>
        <end position="64"/>
    </location>
</feature>
<dbReference type="Pfam" id="PF13377">
    <property type="entry name" value="Peripla_BP_3"/>
    <property type="match status" value="1"/>
</dbReference>
<dbReference type="PANTHER" id="PTHR30146">
    <property type="entry name" value="LACI-RELATED TRANSCRIPTIONAL REPRESSOR"/>
    <property type="match status" value="1"/>
</dbReference>
<dbReference type="PROSITE" id="PS00356">
    <property type="entry name" value="HTH_LACI_1"/>
    <property type="match status" value="1"/>
</dbReference>
<keyword evidence="1" id="KW-0678">Repressor</keyword>
<sequence>MSSNNPSTALTMSELAKVAGVSKMTVSLALRGNEKISAATRERIRALADKMGYRPNPLVQTLMANLRSSRPANYHSTIAWVTAFPTRDGWSKHWVHKLYHQGAVARAAALGYKIETFWALAPRMNGAALTRMLRARGIRGLVIPPVADPGTRLDIDWAHFSCATIGYSFTEPRLHRAAANLREGMTRALTECLQRGFKRIGFALPANTDARVNHSWLAGYLAWQQFIPAKDRLPVLLAPDRLEDLLPKWLGAHRPDVIISPNFEFLKWLPSLGKRIPEDISLVTLSYPDAEDASIAHISGINQNNVTIGEAAVDLVVSQLQHNDAGIPAHPRVMLIDGFWNEGATLATTAKEPAVRLIKPAGRKRTKNNAL</sequence>
<evidence type="ECO:0000259" key="5">
    <source>
        <dbReference type="PROSITE" id="PS50932"/>
    </source>
</evidence>
<keyword evidence="2" id="KW-0805">Transcription regulation</keyword>
<name>A0A556QRL0_9BACT</name>
<dbReference type="EMBL" id="VMBG01000001">
    <property type="protein sequence ID" value="TSJ79276.1"/>
    <property type="molecule type" value="Genomic_DNA"/>
</dbReference>